<name>A0ABD1LMY6_9FABA</name>
<evidence type="ECO:0000313" key="2">
    <source>
        <dbReference type="Proteomes" id="UP001603857"/>
    </source>
</evidence>
<comment type="caution">
    <text evidence="1">The sequence shown here is derived from an EMBL/GenBank/DDBJ whole genome shotgun (WGS) entry which is preliminary data.</text>
</comment>
<gene>
    <name evidence="1" type="ORF">Fmac_023378</name>
</gene>
<reference evidence="1 2" key="1">
    <citation type="submission" date="2024-08" db="EMBL/GenBank/DDBJ databases">
        <title>Insights into the chromosomal genome structure of Flemingia macrophylla.</title>
        <authorList>
            <person name="Ding Y."/>
            <person name="Zhao Y."/>
            <person name="Bi W."/>
            <person name="Wu M."/>
            <person name="Zhao G."/>
            <person name="Gong Y."/>
            <person name="Li W."/>
            <person name="Zhang P."/>
        </authorList>
    </citation>
    <scope>NUCLEOTIDE SEQUENCE [LARGE SCALE GENOMIC DNA]</scope>
    <source>
        <strain evidence="1">DYQJB</strain>
        <tissue evidence="1">Leaf</tissue>
    </source>
</reference>
<accession>A0ABD1LMY6</accession>
<proteinExistence type="predicted"/>
<dbReference type="AlphaFoldDB" id="A0ABD1LMY6"/>
<keyword evidence="2" id="KW-1185">Reference proteome</keyword>
<dbReference type="EMBL" id="JBGMDY010000008">
    <property type="protein sequence ID" value="KAL2324320.1"/>
    <property type="molecule type" value="Genomic_DNA"/>
</dbReference>
<dbReference type="Proteomes" id="UP001603857">
    <property type="component" value="Unassembled WGS sequence"/>
</dbReference>
<organism evidence="1 2">
    <name type="scientific">Flemingia macrophylla</name>
    <dbReference type="NCBI Taxonomy" id="520843"/>
    <lineage>
        <taxon>Eukaryota</taxon>
        <taxon>Viridiplantae</taxon>
        <taxon>Streptophyta</taxon>
        <taxon>Embryophyta</taxon>
        <taxon>Tracheophyta</taxon>
        <taxon>Spermatophyta</taxon>
        <taxon>Magnoliopsida</taxon>
        <taxon>eudicotyledons</taxon>
        <taxon>Gunneridae</taxon>
        <taxon>Pentapetalae</taxon>
        <taxon>rosids</taxon>
        <taxon>fabids</taxon>
        <taxon>Fabales</taxon>
        <taxon>Fabaceae</taxon>
        <taxon>Papilionoideae</taxon>
        <taxon>50 kb inversion clade</taxon>
        <taxon>NPAAA clade</taxon>
        <taxon>indigoferoid/millettioid clade</taxon>
        <taxon>Phaseoleae</taxon>
        <taxon>Flemingia</taxon>
    </lineage>
</organism>
<protein>
    <submittedName>
        <fullName evidence="1">Uncharacterized protein</fullName>
    </submittedName>
</protein>
<evidence type="ECO:0000313" key="1">
    <source>
        <dbReference type="EMBL" id="KAL2324320.1"/>
    </source>
</evidence>
<sequence length="112" mass="13033">MLLFLHRWSLYGFLDSLGKHEDMPIVDQTFPIEHEKLLGLYLVPPISLVLSQLYHTRPLGLAVTLRTIVRGPIIKISFLPPWSAPTIEHLLESPSTSSIEYSRHFKRIWIRF</sequence>